<keyword evidence="3" id="KW-1185">Reference proteome</keyword>
<evidence type="ECO:0000256" key="1">
    <source>
        <dbReference type="SAM" id="MobiDB-lite"/>
    </source>
</evidence>
<sequence>MHPPGSNPPSLNPNGGSADSEPFGETLTYKMMELSFKDVIGGTLSYSAGLLEGGTVTARQGGAGYANFLFQLGLKGIDIGLQDTPYGNLTGLALDGLGAKGAYDSYKFIVQRNTTSMLGGISAQRSISNSVQGVTGAAGAVRVPGIVTGLNVGVAAISLPFDMYNTVSQFRQAYDSRLGEDKQNEKFVDGIGSLGSTFMDAGIIASVIPGGQPIAVALVVTGGVLWAGSRLVKWSNKASGGALSKGISSVRKGIGKAIGWMKSIFS</sequence>
<organism evidence="2 3">
    <name type="scientific">Brevibacillus thermoruber</name>
    <dbReference type="NCBI Taxonomy" id="33942"/>
    <lineage>
        <taxon>Bacteria</taxon>
        <taxon>Bacillati</taxon>
        <taxon>Bacillota</taxon>
        <taxon>Bacilli</taxon>
        <taxon>Bacillales</taxon>
        <taxon>Paenibacillaceae</taxon>
        <taxon>Brevibacillus</taxon>
    </lineage>
</organism>
<dbReference type="AlphaFoldDB" id="A0A9X3TSU8"/>
<feature type="compositionally biased region" description="Pro residues" evidence="1">
    <location>
        <begin position="1"/>
        <end position="11"/>
    </location>
</feature>
<evidence type="ECO:0000313" key="3">
    <source>
        <dbReference type="Proteomes" id="UP001151071"/>
    </source>
</evidence>
<proteinExistence type="predicted"/>
<gene>
    <name evidence="2" type="ORF">O3V59_18760</name>
</gene>
<feature type="region of interest" description="Disordered" evidence="1">
    <location>
        <begin position="1"/>
        <end position="22"/>
    </location>
</feature>
<name>A0A9X3TSU8_9BACL</name>
<dbReference type="Proteomes" id="UP001151071">
    <property type="component" value="Unassembled WGS sequence"/>
</dbReference>
<reference evidence="2" key="1">
    <citation type="submission" date="2022-12" db="EMBL/GenBank/DDBJ databases">
        <title>Draft genome sequence of the thermophilic strain Brevibacillus thermoruber HT42, isolated from Los Humeros, Puebla, Mexico, with biotechnological potential.</title>
        <authorList>
            <person name="Lara Sanchez J."/>
            <person name="Solis Palacios R."/>
            <person name="Bustos Baena A.S."/>
            <person name="Ruz Baez A.E."/>
            <person name="Espinosa Luna G."/>
            <person name="Oliart Ros R.M."/>
        </authorList>
    </citation>
    <scope>NUCLEOTIDE SEQUENCE</scope>
    <source>
        <strain evidence="2">HT42</strain>
    </source>
</reference>
<evidence type="ECO:0000313" key="2">
    <source>
        <dbReference type="EMBL" id="MDA5110406.1"/>
    </source>
</evidence>
<dbReference type="RefSeq" id="WP_051188326.1">
    <property type="nucleotide sequence ID" value="NZ_JAPYYP010000031.1"/>
</dbReference>
<accession>A0A9X3TSU8</accession>
<protein>
    <submittedName>
        <fullName evidence="2">Uncharacterized protein</fullName>
    </submittedName>
</protein>
<dbReference type="EMBL" id="JAPYYP010000031">
    <property type="protein sequence ID" value="MDA5110406.1"/>
    <property type="molecule type" value="Genomic_DNA"/>
</dbReference>
<comment type="caution">
    <text evidence="2">The sequence shown here is derived from an EMBL/GenBank/DDBJ whole genome shotgun (WGS) entry which is preliminary data.</text>
</comment>